<dbReference type="GO" id="GO:0046360">
    <property type="term" value="P:2-oxobutyrate biosynthetic process"/>
    <property type="evidence" value="ECO:0007669"/>
    <property type="project" value="TreeGrafter"/>
</dbReference>
<comment type="caution">
    <text evidence="1">The sequence shown here is derived from an EMBL/GenBank/DDBJ whole genome shotgun (WGS) entry which is preliminary data.</text>
</comment>
<dbReference type="Gene3D" id="3.40.50.1100">
    <property type="match status" value="2"/>
</dbReference>
<dbReference type="SUPFAM" id="SSF53686">
    <property type="entry name" value="Tryptophan synthase beta subunit-like PLP-dependent enzymes"/>
    <property type="match status" value="1"/>
</dbReference>
<dbReference type="AlphaFoldDB" id="A0AAN8QPA5"/>
<gene>
    <name evidence="1" type="ORF">J4Q44_G00241080</name>
</gene>
<dbReference type="InterPro" id="IPR036052">
    <property type="entry name" value="TrpB-like_PALP_sf"/>
</dbReference>
<reference evidence="1 2" key="1">
    <citation type="submission" date="2021-04" db="EMBL/GenBank/DDBJ databases">
        <authorList>
            <person name="De Guttry C."/>
            <person name="Zahm M."/>
            <person name="Klopp C."/>
            <person name="Cabau C."/>
            <person name="Louis A."/>
            <person name="Berthelot C."/>
            <person name="Parey E."/>
            <person name="Roest Crollius H."/>
            <person name="Montfort J."/>
            <person name="Robinson-Rechavi M."/>
            <person name="Bucao C."/>
            <person name="Bouchez O."/>
            <person name="Gislard M."/>
            <person name="Lluch J."/>
            <person name="Milhes M."/>
            <person name="Lampietro C."/>
            <person name="Lopez Roques C."/>
            <person name="Donnadieu C."/>
            <person name="Braasch I."/>
            <person name="Desvignes T."/>
            <person name="Postlethwait J."/>
            <person name="Bobe J."/>
            <person name="Wedekind C."/>
            <person name="Guiguen Y."/>
        </authorList>
    </citation>
    <scope>NUCLEOTIDE SEQUENCE [LARGE SCALE GENOMIC DNA]</scope>
    <source>
        <strain evidence="1">Cs_M1</strain>
        <tissue evidence="1">Blood</tissue>
    </source>
</reference>
<protein>
    <submittedName>
        <fullName evidence="1">Uncharacterized protein</fullName>
    </submittedName>
</protein>
<name>A0AAN8QPA5_9TELE</name>
<dbReference type="GO" id="GO:0009071">
    <property type="term" value="P:serine family amino acid catabolic process"/>
    <property type="evidence" value="ECO:0007669"/>
    <property type="project" value="TreeGrafter"/>
</dbReference>
<evidence type="ECO:0000313" key="2">
    <source>
        <dbReference type="Proteomes" id="UP001356427"/>
    </source>
</evidence>
<organism evidence="1 2">
    <name type="scientific">Coregonus suidteri</name>
    <dbReference type="NCBI Taxonomy" id="861788"/>
    <lineage>
        <taxon>Eukaryota</taxon>
        <taxon>Metazoa</taxon>
        <taxon>Chordata</taxon>
        <taxon>Craniata</taxon>
        <taxon>Vertebrata</taxon>
        <taxon>Euteleostomi</taxon>
        <taxon>Actinopterygii</taxon>
        <taxon>Neopterygii</taxon>
        <taxon>Teleostei</taxon>
        <taxon>Protacanthopterygii</taxon>
        <taxon>Salmoniformes</taxon>
        <taxon>Salmonidae</taxon>
        <taxon>Coregoninae</taxon>
        <taxon>Coregonus</taxon>
    </lineage>
</organism>
<dbReference type="InterPro" id="IPR051166">
    <property type="entry name" value="Threonine_Synthase"/>
</dbReference>
<dbReference type="EMBL" id="JAGTTL010000022">
    <property type="protein sequence ID" value="KAK6305328.1"/>
    <property type="molecule type" value="Genomic_DNA"/>
</dbReference>
<dbReference type="Proteomes" id="UP001356427">
    <property type="component" value="Unassembled WGS sequence"/>
</dbReference>
<sequence>MSGDTGGSAIQSSRGLGGVDVLYPRGGITPVQEKQMITCLENNIHMFAADGSSDDIDMPIRRLFSDQKLVKQHSLMSLNSVNRSPVMMQLAHFLYA</sequence>
<evidence type="ECO:0000313" key="1">
    <source>
        <dbReference type="EMBL" id="KAK6305328.1"/>
    </source>
</evidence>
<keyword evidence="2" id="KW-1185">Reference proteome</keyword>
<proteinExistence type="predicted"/>
<dbReference type="PANTHER" id="PTHR42690:SF1">
    <property type="entry name" value="THREONINE SYNTHASE-LIKE 2"/>
    <property type="match status" value="1"/>
</dbReference>
<dbReference type="PANTHER" id="PTHR42690">
    <property type="entry name" value="THREONINE SYNTHASE FAMILY MEMBER"/>
    <property type="match status" value="1"/>
</dbReference>
<dbReference type="GO" id="GO:0030170">
    <property type="term" value="F:pyridoxal phosphate binding"/>
    <property type="evidence" value="ECO:0007669"/>
    <property type="project" value="TreeGrafter"/>
</dbReference>
<accession>A0AAN8QPA5</accession>